<evidence type="ECO:0000313" key="11">
    <source>
        <dbReference type="Proteomes" id="UP000243887"/>
    </source>
</evidence>
<keyword evidence="3 8" id="KW-1134">Transmembrane beta strand</keyword>
<evidence type="ECO:0000313" key="10">
    <source>
        <dbReference type="EMBL" id="SFI97013.1"/>
    </source>
</evidence>
<sequence length="746" mass="84654">MKHFITVVLCALSLSLWSQEQLNGTIVDETNSPILGASIFWENTTIGTTSEANGTFKIPLHENGVLIISYVGYEERKLPISNTKSLKTIILKPDNILGEVLLKTKKRNTTRSVSGTANTITMSSGELLKAACCNIAEAFETNPAIDVNFADAITGTKQIKMLGLTSPYILIAEENIPSVRGASQAYGLSFTPGTWVESIQVTKGAGSVVNGYESISGQINTELIKPLNDIPLFVNLYGSTDARFEANIHLNQKVSDKWSTSLFLHGNLRQNKNDMNHDNFLDSPIGEQINVMNRWQYTNLEKGVVSFLTLRYMKDNKQMGEVDFDKKTDKLKPTIWGSEINTEKVDLSAKVGYVFPDMPFQNMGLQVSYNYHKQDSYFGLNPYNIQHNSLYTNFIFGSIISNTMNNFSTGVSFTMDNYNEYVAFSLNQNFDRMDNSVGGFFEYTYNNTENLSFIAGLRVDYHNRMGVFMTPRFHLKYSPWSTGTFRLSAGRGKRLANIFAENQSFFASNRQFIIHNVQGDIYGLDPEIAWNYGLSFSQDFNLLSKQGNITVDFYRTDFENQIIVDIDQNSHEVNFYNLDGKSFANSLQIDLNYNLAHNLNLRGAYKYYDIQTDYQSGRKERPLQSKHRLFANLEYETQTTEKGGSWKFDATYNWIGKQRLPNTSQNAVENQLKPYTNPFSTVNAQITKVFSDRFEIYIGGENMTNYTQDRIILGADQPFGTDFDSSIVYAPIFGQMYYAGLRYKIK</sequence>
<dbReference type="RefSeq" id="WP_090677941.1">
    <property type="nucleotide sequence ID" value="NZ_FORU01000002.1"/>
</dbReference>
<dbReference type="SUPFAM" id="SSF56935">
    <property type="entry name" value="Porins"/>
    <property type="match status" value="1"/>
</dbReference>
<dbReference type="GO" id="GO:0009279">
    <property type="term" value="C:cell outer membrane"/>
    <property type="evidence" value="ECO:0007669"/>
    <property type="project" value="UniProtKB-SubCell"/>
</dbReference>
<dbReference type="STRING" id="1150112.SAMN04487893_102171"/>
<evidence type="ECO:0000256" key="8">
    <source>
        <dbReference type="PROSITE-ProRule" id="PRU01360"/>
    </source>
</evidence>
<evidence type="ECO:0000256" key="3">
    <source>
        <dbReference type="ARBA" id="ARBA00022452"/>
    </source>
</evidence>
<keyword evidence="10" id="KW-0675">Receptor</keyword>
<proteinExistence type="inferred from homology"/>
<keyword evidence="4 8" id="KW-0812">Transmembrane</keyword>
<dbReference type="Pfam" id="PF13715">
    <property type="entry name" value="CarbopepD_reg_2"/>
    <property type="match status" value="1"/>
</dbReference>
<evidence type="ECO:0000256" key="7">
    <source>
        <dbReference type="ARBA" id="ARBA00023237"/>
    </source>
</evidence>
<keyword evidence="7 8" id="KW-0998">Cell outer membrane</keyword>
<evidence type="ECO:0000256" key="2">
    <source>
        <dbReference type="ARBA" id="ARBA00022448"/>
    </source>
</evidence>
<dbReference type="AlphaFoldDB" id="A0A1I3MJ55"/>
<dbReference type="Gene3D" id="2.170.130.10">
    <property type="entry name" value="TonB-dependent receptor, plug domain"/>
    <property type="match status" value="1"/>
</dbReference>
<comment type="subcellular location">
    <subcellularLocation>
        <location evidence="1 8">Cell outer membrane</location>
        <topology evidence="1 8">Multi-pass membrane protein</topology>
    </subcellularLocation>
</comment>
<keyword evidence="6 8" id="KW-0472">Membrane</keyword>
<protein>
    <submittedName>
        <fullName evidence="10">Outer membrane receptor for ferrienterochelin and colicins</fullName>
    </submittedName>
</protein>
<dbReference type="SUPFAM" id="SSF49464">
    <property type="entry name" value="Carboxypeptidase regulatory domain-like"/>
    <property type="match status" value="1"/>
</dbReference>
<evidence type="ECO:0000256" key="1">
    <source>
        <dbReference type="ARBA" id="ARBA00004571"/>
    </source>
</evidence>
<dbReference type="PROSITE" id="PS52016">
    <property type="entry name" value="TONB_DEPENDENT_REC_3"/>
    <property type="match status" value="1"/>
</dbReference>
<dbReference type="GO" id="GO:0015344">
    <property type="term" value="F:siderophore uptake transmembrane transporter activity"/>
    <property type="evidence" value="ECO:0007669"/>
    <property type="project" value="TreeGrafter"/>
</dbReference>
<evidence type="ECO:0000256" key="4">
    <source>
        <dbReference type="ARBA" id="ARBA00022692"/>
    </source>
</evidence>
<dbReference type="OrthoDB" id="1109239at2"/>
<dbReference type="Gene3D" id="2.40.170.20">
    <property type="entry name" value="TonB-dependent receptor, beta-barrel domain"/>
    <property type="match status" value="1"/>
</dbReference>
<organism evidence="10 11">
    <name type="scientific">Myroides guanonis</name>
    <dbReference type="NCBI Taxonomy" id="1150112"/>
    <lineage>
        <taxon>Bacteria</taxon>
        <taxon>Pseudomonadati</taxon>
        <taxon>Bacteroidota</taxon>
        <taxon>Flavobacteriia</taxon>
        <taxon>Flavobacteriales</taxon>
        <taxon>Flavobacteriaceae</taxon>
        <taxon>Myroides</taxon>
    </lineage>
</organism>
<comment type="similarity">
    <text evidence="8">Belongs to the TonB-dependent receptor family.</text>
</comment>
<dbReference type="PANTHER" id="PTHR30069:SF29">
    <property type="entry name" value="HEMOGLOBIN AND HEMOGLOBIN-HAPTOGLOBIN-BINDING PROTEIN 1-RELATED"/>
    <property type="match status" value="1"/>
</dbReference>
<dbReference type="InterPro" id="IPR012910">
    <property type="entry name" value="Plug_dom"/>
</dbReference>
<dbReference type="EMBL" id="FORU01000002">
    <property type="protein sequence ID" value="SFI97013.1"/>
    <property type="molecule type" value="Genomic_DNA"/>
</dbReference>
<accession>A0A1I3MJ55</accession>
<reference evidence="11" key="1">
    <citation type="submission" date="2016-10" db="EMBL/GenBank/DDBJ databases">
        <authorList>
            <person name="Varghese N."/>
            <person name="Submissions S."/>
        </authorList>
    </citation>
    <scope>NUCLEOTIDE SEQUENCE [LARGE SCALE GENOMIC DNA]</scope>
    <source>
        <strain evidence="11">DSM 26542</strain>
    </source>
</reference>
<evidence type="ECO:0000256" key="5">
    <source>
        <dbReference type="ARBA" id="ARBA00022729"/>
    </source>
</evidence>
<dbReference type="InterPro" id="IPR039426">
    <property type="entry name" value="TonB-dep_rcpt-like"/>
</dbReference>
<dbReference type="Proteomes" id="UP000243887">
    <property type="component" value="Unassembled WGS sequence"/>
</dbReference>
<dbReference type="InterPro" id="IPR008969">
    <property type="entry name" value="CarboxyPept-like_regulatory"/>
</dbReference>
<keyword evidence="2 8" id="KW-0813">Transport</keyword>
<feature type="domain" description="TonB-dependent receptor plug" evidence="9">
    <location>
        <begin position="119"/>
        <end position="217"/>
    </location>
</feature>
<evidence type="ECO:0000256" key="6">
    <source>
        <dbReference type="ARBA" id="ARBA00023136"/>
    </source>
</evidence>
<dbReference type="GO" id="GO:0044718">
    <property type="term" value="P:siderophore transmembrane transport"/>
    <property type="evidence" value="ECO:0007669"/>
    <property type="project" value="TreeGrafter"/>
</dbReference>
<dbReference type="InterPro" id="IPR036942">
    <property type="entry name" value="Beta-barrel_TonB_sf"/>
</dbReference>
<keyword evidence="11" id="KW-1185">Reference proteome</keyword>
<dbReference type="InterPro" id="IPR037066">
    <property type="entry name" value="Plug_dom_sf"/>
</dbReference>
<evidence type="ECO:0000259" key="9">
    <source>
        <dbReference type="Pfam" id="PF07715"/>
    </source>
</evidence>
<dbReference type="Pfam" id="PF07715">
    <property type="entry name" value="Plug"/>
    <property type="match status" value="1"/>
</dbReference>
<name>A0A1I3MJ55_9FLAO</name>
<dbReference type="PANTHER" id="PTHR30069">
    <property type="entry name" value="TONB-DEPENDENT OUTER MEMBRANE RECEPTOR"/>
    <property type="match status" value="1"/>
</dbReference>
<gene>
    <name evidence="10" type="ORF">SAMN04487893_102171</name>
</gene>
<keyword evidence="5" id="KW-0732">Signal</keyword>